<sequence length="54" mass="5877">MVAISSVQPDSAILQSMVQNTVIKLDQIKNILYLGVKANVPRAVPEAHQIDTFA</sequence>
<comment type="caution">
    <text evidence="1">The sequence shown here is derived from an EMBL/GenBank/DDBJ whole genome shotgun (WGS) entry which is preliminary data.</text>
</comment>
<name>A0A0F8ZG01_9ZZZZ</name>
<gene>
    <name evidence="1" type="ORF">LCGC14_2700400</name>
</gene>
<protein>
    <submittedName>
        <fullName evidence="1">Uncharacterized protein</fullName>
    </submittedName>
</protein>
<accession>A0A0F8ZG01</accession>
<evidence type="ECO:0000313" key="1">
    <source>
        <dbReference type="EMBL" id="KKK92693.1"/>
    </source>
</evidence>
<dbReference type="AlphaFoldDB" id="A0A0F8ZG01"/>
<reference evidence="1" key="1">
    <citation type="journal article" date="2015" name="Nature">
        <title>Complex archaea that bridge the gap between prokaryotes and eukaryotes.</title>
        <authorList>
            <person name="Spang A."/>
            <person name="Saw J.H."/>
            <person name="Jorgensen S.L."/>
            <person name="Zaremba-Niedzwiedzka K."/>
            <person name="Martijn J."/>
            <person name="Lind A.E."/>
            <person name="van Eijk R."/>
            <person name="Schleper C."/>
            <person name="Guy L."/>
            <person name="Ettema T.J."/>
        </authorList>
    </citation>
    <scope>NUCLEOTIDE SEQUENCE</scope>
</reference>
<organism evidence="1">
    <name type="scientific">marine sediment metagenome</name>
    <dbReference type="NCBI Taxonomy" id="412755"/>
    <lineage>
        <taxon>unclassified sequences</taxon>
        <taxon>metagenomes</taxon>
        <taxon>ecological metagenomes</taxon>
    </lineage>
</organism>
<proteinExistence type="predicted"/>
<dbReference type="EMBL" id="LAZR01048105">
    <property type="protein sequence ID" value="KKK92693.1"/>
    <property type="molecule type" value="Genomic_DNA"/>
</dbReference>